<dbReference type="AlphaFoldDB" id="A0A0J1BH29"/>
<keyword evidence="3" id="KW-1185">Reference proteome</keyword>
<name>A0A0J1BH29_RHOIS</name>
<evidence type="ECO:0000256" key="1">
    <source>
        <dbReference type="SAM" id="MobiDB-lite"/>
    </source>
</evidence>
<comment type="caution">
    <text evidence="2">The sequence shown here is derived from an EMBL/GenBank/DDBJ whole genome shotgun (WGS) entry which is preliminary data.</text>
</comment>
<evidence type="ECO:0000313" key="3">
    <source>
        <dbReference type="Proteomes" id="UP000036367"/>
    </source>
</evidence>
<gene>
    <name evidence="2" type="ORF">RISK_002477</name>
</gene>
<evidence type="ECO:0000313" key="2">
    <source>
        <dbReference type="EMBL" id="KLU05845.1"/>
    </source>
</evidence>
<reference evidence="2" key="1">
    <citation type="submission" date="2015-05" db="EMBL/GenBank/DDBJ databases">
        <title>Permanent draft genome of Rhodopirellula islandicus K833.</title>
        <authorList>
            <person name="Kizina J."/>
            <person name="Richter M."/>
            <person name="Glockner F.O."/>
            <person name="Harder J."/>
        </authorList>
    </citation>
    <scope>NUCLEOTIDE SEQUENCE [LARGE SCALE GENOMIC DNA]</scope>
    <source>
        <strain evidence="2">K833</strain>
    </source>
</reference>
<dbReference type="PATRIC" id="fig|595434.4.peg.2362"/>
<dbReference type="EMBL" id="LECT01000017">
    <property type="protein sequence ID" value="KLU05845.1"/>
    <property type="molecule type" value="Genomic_DNA"/>
</dbReference>
<dbReference type="Proteomes" id="UP000036367">
    <property type="component" value="Unassembled WGS sequence"/>
</dbReference>
<accession>A0A0J1BH29</accession>
<feature type="region of interest" description="Disordered" evidence="1">
    <location>
        <begin position="1"/>
        <end position="30"/>
    </location>
</feature>
<sequence length="48" mass="5076">MRMASSDGFTLLGTTNANVRGAASRTPEASAVPIERIRSWSDGHVTSI</sequence>
<organism evidence="2 3">
    <name type="scientific">Rhodopirellula islandica</name>
    <dbReference type="NCBI Taxonomy" id="595434"/>
    <lineage>
        <taxon>Bacteria</taxon>
        <taxon>Pseudomonadati</taxon>
        <taxon>Planctomycetota</taxon>
        <taxon>Planctomycetia</taxon>
        <taxon>Pirellulales</taxon>
        <taxon>Pirellulaceae</taxon>
        <taxon>Rhodopirellula</taxon>
    </lineage>
</organism>
<protein>
    <submittedName>
        <fullName evidence="2">Uncharacterized protein</fullName>
    </submittedName>
</protein>
<proteinExistence type="predicted"/>